<proteinExistence type="predicted"/>
<reference evidence="2" key="1">
    <citation type="journal article" date="2023" name="Hortic. Res.">
        <title>A chromosome-level phased genome enabling allele-level studies in sweet orange: a case study on citrus Huanglongbing tolerance.</title>
        <authorList>
            <person name="Wu B."/>
            <person name="Yu Q."/>
            <person name="Deng Z."/>
            <person name="Duan Y."/>
            <person name="Luo F."/>
            <person name="Gmitter F. Jr."/>
        </authorList>
    </citation>
    <scope>NUCLEOTIDE SEQUENCE [LARGE SCALE GENOMIC DNA]</scope>
    <source>
        <strain evidence="2">cv. Valencia</strain>
    </source>
</reference>
<accession>A0ACB8MQ58</accession>
<protein>
    <submittedName>
        <fullName evidence="1">DUF4005 domain-containing protein</fullName>
    </submittedName>
</protein>
<evidence type="ECO:0000313" key="2">
    <source>
        <dbReference type="Proteomes" id="UP000829398"/>
    </source>
</evidence>
<dbReference type="EMBL" id="CM039172">
    <property type="protein sequence ID" value="KAH9787270.1"/>
    <property type="molecule type" value="Genomic_DNA"/>
</dbReference>
<keyword evidence="2" id="KW-1185">Reference proteome</keyword>
<name>A0ACB8MQ58_CITSI</name>
<comment type="caution">
    <text evidence="1">The sequence shown here is derived from an EMBL/GenBank/DDBJ whole genome shotgun (WGS) entry which is preliminary data.</text>
</comment>
<dbReference type="Proteomes" id="UP000829398">
    <property type="component" value="Chromosome 3"/>
</dbReference>
<organism evidence="1 2">
    <name type="scientific">Citrus sinensis</name>
    <name type="common">Sweet orange</name>
    <name type="synonym">Citrus aurantium var. sinensis</name>
    <dbReference type="NCBI Taxonomy" id="2711"/>
    <lineage>
        <taxon>Eukaryota</taxon>
        <taxon>Viridiplantae</taxon>
        <taxon>Streptophyta</taxon>
        <taxon>Embryophyta</taxon>
        <taxon>Tracheophyta</taxon>
        <taxon>Spermatophyta</taxon>
        <taxon>Magnoliopsida</taxon>
        <taxon>eudicotyledons</taxon>
        <taxon>Gunneridae</taxon>
        <taxon>Pentapetalae</taxon>
        <taxon>rosids</taxon>
        <taxon>malvids</taxon>
        <taxon>Sapindales</taxon>
        <taxon>Rutaceae</taxon>
        <taxon>Aurantioideae</taxon>
        <taxon>Citrus</taxon>
    </lineage>
</organism>
<sequence>MGKRGGTSWLTAVKRAFRSPTKESEKKSSRQRREEHDQEDDDEKREKRRWLFRKTTNQETVAQQQTSTKERSSAHHVTGSTSQADRAAEEHKHAIAMEMATAAAAEAAAASAHAAAEVARLIRPPTFNAREIYAAIVIQTAFRGYLARRALRALKGLVKLQALVRGHNVRKQAKMTLRCMQALVRVQARVLDQRVKLSQDGSRKSTFSDTNTTVWESRYLQDISDRRSMSREGSSIADDWDERPHTIEEVKVMLQQRKEAALKRERTLSHAFSQQMWRNGRSSSMGDADELEDRPKLLDRWMATKPWESKGRASTDNRDHIKTVEIDTSQPYSYLAPNLRRINHQNQYHQHQQQHGQYQRPASPSHRAHQNPSLHHSPVTPSPSKTRPIQVRSASPRCPRDDRTYNTSQTPSLRSNYYYTGNVHQQSRGGASSSGTLPNYMAATESAKAKARSQSAPRQRPSTPERDRVGSAKKRLSFPVPEPYGVAMGYGNHGQNLRSPSFKSVAGSHFGLEQQSNYSSCYTDSIGGEISPSSTSDLRRWLR</sequence>
<gene>
    <name evidence="1" type="ORF">KPL71_010540</name>
</gene>
<evidence type="ECO:0000313" key="1">
    <source>
        <dbReference type="EMBL" id="KAH9787270.1"/>
    </source>
</evidence>